<protein>
    <submittedName>
        <fullName evidence="1">Uncharacterized protein</fullName>
    </submittedName>
</protein>
<sequence>MINNQVGEFSSKCYRTLVFVLQPLL</sequence>
<reference evidence="1" key="1">
    <citation type="submission" date="2014-09" db="EMBL/GenBank/DDBJ databases">
        <authorList>
            <person name="Magalhaes I.L.F."/>
            <person name="Oliveira U."/>
            <person name="Santos F.R."/>
            <person name="Vidigal T.H.D.A."/>
            <person name="Brescovit A.D."/>
            <person name="Santos A.J."/>
        </authorList>
    </citation>
    <scope>NUCLEOTIDE SEQUENCE</scope>
    <source>
        <tissue evidence="1">Shoot tissue taken approximately 20 cm above the soil surface</tissue>
    </source>
</reference>
<dbReference type="EMBL" id="GBRH01201195">
    <property type="protein sequence ID" value="JAD96700.1"/>
    <property type="molecule type" value="Transcribed_RNA"/>
</dbReference>
<evidence type="ECO:0000313" key="1">
    <source>
        <dbReference type="EMBL" id="JAD96700.1"/>
    </source>
</evidence>
<name>A0A0A9EFS9_ARUDO</name>
<accession>A0A0A9EFS9</accession>
<proteinExistence type="predicted"/>
<organism evidence="1">
    <name type="scientific">Arundo donax</name>
    <name type="common">Giant reed</name>
    <name type="synonym">Donax arundinaceus</name>
    <dbReference type="NCBI Taxonomy" id="35708"/>
    <lineage>
        <taxon>Eukaryota</taxon>
        <taxon>Viridiplantae</taxon>
        <taxon>Streptophyta</taxon>
        <taxon>Embryophyta</taxon>
        <taxon>Tracheophyta</taxon>
        <taxon>Spermatophyta</taxon>
        <taxon>Magnoliopsida</taxon>
        <taxon>Liliopsida</taxon>
        <taxon>Poales</taxon>
        <taxon>Poaceae</taxon>
        <taxon>PACMAD clade</taxon>
        <taxon>Arundinoideae</taxon>
        <taxon>Arundineae</taxon>
        <taxon>Arundo</taxon>
    </lineage>
</organism>
<dbReference type="AlphaFoldDB" id="A0A0A9EFS9"/>
<reference evidence="1" key="2">
    <citation type="journal article" date="2015" name="Data Brief">
        <title>Shoot transcriptome of the giant reed, Arundo donax.</title>
        <authorList>
            <person name="Barrero R.A."/>
            <person name="Guerrero F.D."/>
            <person name="Moolhuijzen P."/>
            <person name="Goolsby J.A."/>
            <person name="Tidwell J."/>
            <person name="Bellgard S.E."/>
            <person name="Bellgard M.I."/>
        </authorList>
    </citation>
    <scope>NUCLEOTIDE SEQUENCE</scope>
    <source>
        <tissue evidence="1">Shoot tissue taken approximately 20 cm above the soil surface</tissue>
    </source>
</reference>